<keyword evidence="8" id="KW-1185">Reference proteome</keyword>
<evidence type="ECO:0000313" key="8">
    <source>
        <dbReference type="Proteomes" id="UP000813463"/>
    </source>
</evidence>
<dbReference type="InterPro" id="IPR003340">
    <property type="entry name" value="B3_DNA-bd"/>
</dbReference>
<dbReference type="InterPro" id="IPR015300">
    <property type="entry name" value="DNA-bd_pseudobarrel_sf"/>
</dbReference>
<dbReference type="GeneID" id="110800710"/>
<evidence type="ECO:0000256" key="2">
    <source>
        <dbReference type="ARBA" id="ARBA00023015"/>
    </source>
</evidence>
<dbReference type="Gene3D" id="2.40.330.10">
    <property type="entry name" value="DNA-binding pseudobarrel domain"/>
    <property type="match status" value="1"/>
</dbReference>
<evidence type="ECO:0000259" key="7">
    <source>
        <dbReference type="PROSITE" id="PS50863"/>
    </source>
</evidence>
<evidence type="ECO:0000256" key="5">
    <source>
        <dbReference type="ARBA" id="ARBA00023242"/>
    </source>
</evidence>
<dbReference type="GO" id="GO:0005634">
    <property type="term" value="C:nucleus"/>
    <property type="evidence" value="ECO:0007669"/>
    <property type="project" value="UniProtKB-SubCell"/>
</dbReference>
<dbReference type="CDD" id="cd10017">
    <property type="entry name" value="B3_DNA"/>
    <property type="match status" value="1"/>
</dbReference>
<keyword evidence="5" id="KW-0539">Nucleus</keyword>
<dbReference type="Pfam" id="PF02362">
    <property type="entry name" value="B3"/>
    <property type="match status" value="1"/>
</dbReference>
<reference evidence="8" key="1">
    <citation type="journal article" date="2021" name="Nat. Commun.">
        <title>Genomic analyses provide insights into spinach domestication and the genetic basis of agronomic traits.</title>
        <authorList>
            <person name="Cai X."/>
            <person name="Sun X."/>
            <person name="Xu C."/>
            <person name="Sun H."/>
            <person name="Wang X."/>
            <person name="Ge C."/>
            <person name="Zhang Z."/>
            <person name="Wang Q."/>
            <person name="Fei Z."/>
            <person name="Jiao C."/>
            <person name="Wang Q."/>
        </authorList>
    </citation>
    <scope>NUCLEOTIDE SEQUENCE [LARGE SCALE GENOMIC DNA]</scope>
    <source>
        <strain evidence="8">cv. Varoflay</strain>
    </source>
</reference>
<evidence type="ECO:0000256" key="6">
    <source>
        <dbReference type="SAM" id="MobiDB-lite"/>
    </source>
</evidence>
<dbReference type="GO" id="GO:0003677">
    <property type="term" value="F:DNA binding"/>
    <property type="evidence" value="ECO:0007669"/>
    <property type="project" value="UniProtKB-KW"/>
</dbReference>
<keyword evidence="2" id="KW-0805">Transcription regulation</keyword>
<evidence type="ECO:0000256" key="1">
    <source>
        <dbReference type="ARBA" id="ARBA00004123"/>
    </source>
</evidence>
<dbReference type="PROSITE" id="PS50863">
    <property type="entry name" value="B3"/>
    <property type="match status" value="1"/>
</dbReference>
<sequence length="516" mass="57697">MGADNSSTMKREKTVISKKDMKMALVAKRISMLQDDHEDEVHPVLCLENPVQCESTKLLKDISDDTDTLSEDVVLSNLSKNRTQVGSHKRARVVSDDESSEDKELVVWAPLQKKGRTKRVVKCNDSSDEENAKGADNPRTQKFQRMDPLCDKPSSMKRAEEVQANLPAEYPSFVKLMLKSHVSGGFWLGLPKKFCDQHLPICDSIVVLVDEAGNESRTKYLVAKAGLSGGWKGFSVAHDLLPGDTLVFQLITPTKFKIYIVREQTFCEVDGALGLLTLDAGAGHQKSEVSNQKFLQTEDDYIFTEDLSRSNSDGELGSEVLDGICFSDSDIKFEQVKGFEDFHIVVDGLIIDSKFTANTRKKYYELCQSQSSFLHENFLKGLNCNLVVGVISETINIADAIKSCKRGSSISHEDLQTWDKTLKGSEFLGMKVDFLRVCINQLLGIAVESSTTNESNKLKERITRRALAGERMKTLEVKLTQLKQTMEKIDLEMDDEIKMANAWKQEGSIIMEIPAV</sequence>
<evidence type="ECO:0000256" key="4">
    <source>
        <dbReference type="ARBA" id="ARBA00023163"/>
    </source>
</evidence>
<evidence type="ECO:0000313" key="9">
    <source>
        <dbReference type="RefSeq" id="XP_021861714.2"/>
    </source>
</evidence>
<organism evidence="8 9">
    <name type="scientific">Spinacia oleracea</name>
    <name type="common">Spinach</name>
    <dbReference type="NCBI Taxonomy" id="3562"/>
    <lineage>
        <taxon>Eukaryota</taxon>
        <taxon>Viridiplantae</taxon>
        <taxon>Streptophyta</taxon>
        <taxon>Embryophyta</taxon>
        <taxon>Tracheophyta</taxon>
        <taxon>Spermatophyta</taxon>
        <taxon>Magnoliopsida</taxon>
        <taxon>eudicotyledons</taxon>
        <taxon>Gunneridae</taxon>
        <taxon>Pentapetalae</taxon>
        <taxon>Caryophyllales</taxon>
        <taxon>Chenopodiaceae</taxon>
        <taxon>Chenopodioideae</taxon>
        <taxon>Anserineae</taxon>
        <taxon>Spinacia</taxon>
    </lineage>
</organism>
<dbReference type="AlphaFoldDB" id="A0A9R0K7U4"/>
<reference evidence="9" key="2">
    <citation type="submission" date="2025-08" db="UniProtKB">
        <authorList>
            <consortium name="RefSeq"/>
        </authorList>
    </citation>
    <scope>IDENTIFICATION</scope>
    <source>
        <tissue evidence="9">Leaf</tissue>
    </source>
</reference>
<keyword evidence="4" id="KW-0804">Transcription</keyword>
<proteinExistence type="predicted"/>
<evidence type="ECO:0000256" key="3">
    <source>
        <dbReference type="ARBA" id="ARBA00023125"/>
    </source>
</evidence>
<dbReference type="InterPro" id="IPR044837">
    <property type="entry name" value="REM16-like"/>
</dbReference>
<dbReference type="PANTHER" id="PTHR31391">
    <property type="entry name" value="B3 DOMAIN-CONTAINING PROTEIN OS11G0197600-RELATED"/>
    <property type="match status" value="1"/>
</dbReference>
<keyword evidence="3" id="KW-0238">DNA-binding</keyword>
<name>A0A9R0K7U4_SPIOL</name>
<feature type="region of interest" description="Disordered" evidence="6">
    <location>
        <begin position="119"/>
        <end position="148"/>
    </location>
</feature>
<gene>
    <name evidence="9" type="primary">LOC110800710</name>
</gene>
<feature type="domain" description="TF-B3" evidence="7">
    <location>
        <begin position="173"/>
        <end position="264"/>
    </location>
</feature>
<dbReference type="SUPFAM" id="SSF101936">
    <property type="entry name" value="DNA-binding pseudobarrel domain"/>
    <property type="match status" value="1"/>
</dbReference>
<protein>
    <submittedName>
        <fullName evidence="9">B3 domain-containing protein Os01g0234100 isoform X1</fullName>
    </submittedName>
</protein>
<dbReference type="PANTHER" id="PTHR31391:SF101">
    <property type="entry name" value="B3 DOMAIN-CONTAINING PROTEIN OS01G0234100"/>
    <property type="match status" value="1"/>
</dbReference>
<comment type="subcellular location">
    <subcellularLocation>
        <location evidence="1">Nucleus</location>
    </subcellularLocation>
</comment>
<dbReference type="SMART" id="SM01019">
    <property type="entry name" value="B3"/>
    <property type="match status" value="1"/>
</dbReference>
<accession>A0A9R0K7U4</accession>
<dbReference type="RefSeq" id="XP_021861714.2">
    <property type="nucleotide sequence ID" value="XM_022006022.2"/>
</dbReference>
<dbReference type="Proteomes" id="UP000813463">
    <property type="component" value="Chromosome 2"/>
</dbReference>
<dbReference type="KEGG" id="soe:110800710"/>